<dbReference type="PANTHER" id="PTHR46391:SF13">
    <property type="entry name" value="ACTIVATOR OF SPOMIN LUC3"/>
    <property type="match status" value="1"/>
</dbReference>
<keyword evidence="3" id="KW-0539">Nucleus</keyword>
<dbReference type="GO" id="GO:0005634">
    <property type="term" value="C:nucleus"/>
    <property type="evidence" value="ECO:0007669"/>
    <property type="project" value="TreeGrafter"/>
</dbReference>
<sequence>MMNTKIFPVPTFFATKNLKLLQKHLYQRQNSRCKLWLEVSLQKVLLQRILSNRLSAQKSRLKKNAHVSDLESKAKYFEDHVGFLYRQITAQKNRNQMLQIEQHQLKLRMAACEKQRVLDEGVIEKNIAELERLKELHMRKLTAEAQAGPSRMLNMSGSVQIKSNSNLNQPPLGNFL</sequence>
<evidence type="ECO:0000313" key="5">
    <source>
        <dbReference type="EMBL" id="KAE9596056.1"/>
    </source>
</evidence>
<proteinExistence type="predicted"/>
<keyword evidence="1" id="KW-0805">Transcription regulation</keyword>
<comment type="caution">
    <text evidence="5">The sequence shown here is derived from an EMBL/GenBank/DDBJ whole genome shotgun (WGS) entry which is preliminary data.</text>
</comment>
<dbReference type="GO" id="GO:0045893">
    <property type="term" value="P:positive regulation of DNA-templated transcription"/>
    <property type="evidence" value="ECO:0007669"/>
    <property type="project" value="TreeGrafter"/>
</dbReference>
<protein>
    <submittedName>
        <fullName evidence="5">Putative transcription factor bZIP family</fullName>
    </submittedName>
</protein>
<keyword evidence="6" id="KW-1185">Reference proteome</keyword>
<keyword evidence="2" id="KW-0804">Transcription</keyword>
<dbReference type="InterPro" id="IPR004827">
    <property type="entry name" value="bZIP"/>
</dbReference>
<accession>A0A6A4NQS2</accession>
<dbReference type="EMBL" id="WOCE01000017">
    <property type="protein sequence ID" value="KAE9596056.1"/>
    <property type="molecule type" value="Genomic_DNA"/>
</dbReference>
<feature type="domain" description="BZIP" evidence="4">
    <location>
        <begin position="48"/>
        <end position="62"/>
    </location>
</feature>
<dbReference type="Pfam" id="PF00170">
    <property type="entry name" value="bZIP_1"/>
    <property type="match status" value="1"/>
</dbReference>
<evidence type="ECO:0000256" key="3">
    <source>
        <dbReference type="ARBA" id="ARBA00023242"/>
    </source>
</evidence>
<dbReference type="OrthoDB" id="1436947at2759"/>
<reference evidence="6" key="1">
    <citation type="journal article" date="2020" name="Nat. Commun.">
        <title>Genome sequence of the cluster root forming white lupin.</title>
        <authorList>
            <person name="Hufnagel B."/>
            <person name="Marques A."/>
            <person name="Soriano A."/>
            <person name="Marques L."/>
            <person name="Divol F."/>
            <person name="Doumas P."/>
            <person name="Sallet E."/>
            <person name="Mancinotti D."/>
            <person name="Carrere S."/>
            <person name="Marande W."/>
            <person name="Arribat S."/>
            <person name="Keller J."/>
            <person name="Huneau C."/>
            <person name="Blein T."/>
            <person name="Aime D."/>
            <person name="Laguerre M."/>
            <person name="Taylor J."/>
            <person name="Schubert V."/>
            <person name="Nelson M."/>
            <person name="Geu-Flores F."/>
            <person name="Crespi M."/>
            <person name="Gallardo-Guerrero K."/>
            <person name="Delaux P.-M."/>
            <person name="Salse J."/>
            <person name="Berges H."/>
            <person name="Guyot R."/>
            <person name="Gouzy J."/>
            <person name="Peret B."/>
        </authorList>
    </citation>
    <scope>NUCLEOTIDE SEQUENCE [LARGE SCALE GENOMIC DNA]</scope>
    <source>
        <strain evidence="6">cv. Amiga</strain>
    </source>
</reference>
<evidence type="ECO:0000259" key="4">
    <source>
        <dbReference type="PROSITE" id="PS00036"/>
    </source>
</evidence>
<dbReference type="GO" id="GO:0003700">
    <property type="term" value="F:DNA-binding transcription factor activity"/>
    <property type="evidence" value="ECO:0007669"/>
    <property type="project" value="InterPro"/>
</dbReference>
<dbReference type="SMART" id="SM00338">
    <property type="entry name" value="BRLZ"/>
    <property type="match status" value="1"/>
</dbReference>
<dbReference type="InterPro" id="IPR052483">
    <property type="entry name" value="bZIP_transcription_regulators"/>
</dbReference>
<dbReference type="InterPro" id="IPR046347">
    <property type="entry name" value="bZIP_sf"/>
</dbReference>
<dbReference type="PANTHER" id="PTHR46391">
    <property type="entry name" value="BASIC LEUCINE ZIPPER 34"/>
    <property type="match status" value="1"/>
</dbReference>
<dbReference type="Proteomes" id="UP000447434">
    <property type="component" value="Chromosome 17"/>
</dbReference>
<dbReference type="Gene3D" id="1.20.5.170">
    <property type="match status" value="1"/>
</dbReference>
<dbReference type="PROSITE" id="PS00036">
    <property type="entry name" value="BZIP_BASIC"/>
    <property type="match status" value="1"/>
</dbReference>
<dbReference type="GO" id="GO:0003677">
    <property type="term" value="F:DNA binding"/>
    <property type="evidence" value="ECO:0007669"/>
    <property type="project" value="TreeGrafter"/>
</dbReference>
<evidence type="ECO:0000256" key="1">
    <source>
        <dbReference type="ARBA" id="ARBA00023015"/>
    </source>
</evidence>
<evidence type="ECO:0000256" key="2">
    <source>
        <dbReference type="ARBA" id="ARBA00023163"/>
    </source>
</evidence>
<dbReference type="AlphaFoldDB" id="A0A6A4NQS2"/>
<gene>
    <name evidence="5" type="ORF">Lalb_Chr17g0345251</name>
</gene>
<name>A0A6A4NQS2_LUPAL</name>
<evidence type="ECO:0000313" key="6">
    <source>
        <dbReference type="Proteomes" id="UP000447434"/>
    </source>
</evidence>
<dbReference type="SUPFAM" id="SSF57959">
    <property type="entry name" value="Leucine zipper domain"/>
    <property type="match status" value="1"/>
</dbReference>
<organism evidence="5 6">
    <name type="scientific">Lupinus albus</name>
    <name type="common">White lupine</name>
    <name type="synonym">Lupinus termis</name>
    <dbReference type="NCBI Taxonomy" id="3870"/>
    <lineage>
        <taxon>Eukaryota</taxon>
        <taxon>Viridiplantae</taxon>
        <taxon>Streptophyta</taxon>
        <taxon>Embryophyta</taxon>
        <taxon>Tracheophyta</taxon>
        <taxon>Spermatophyta</taxon>
        <taxon>Magnoliopsida</taxon>
        <taxon>eudicotyledons</taxon>
        <taxon>Gunneridae</taxon>
        <taxon>Pentapetalae</taxon>
        <taxon>rosids</taxon>
        <taxon>fabids</taxon>
        <taxon>Fabales</taxon>
        <taxon>Fabaceae</taxon>
        <taxon>Papilionoideae</taxon>
        <taxon>50 kb inversion clade</taxon>
        <taxon>genistoids sensu lato</taxon>
        <taxon>core genistoids</taxon>
        <taxon>Genisteae</taxon>
        <taxon>Lupinus</taxon>
    </lineage>
</organism>